<dbReference type="AlphaFoldDB" id="A0A1H0P8L6"/>
<sequence length="105" mass="11485">MSFLVSAEDEAAIDFAPATVTAEVMQNIRTIITTIKYSVPLDRGFGIDGSIVDLPMEVAKAKMTNEIFKAIRQYEPRASIESITFTGEDTGKLVPTVEVKINETS</sequence>
<organism evidence="1 2">
    <name type="scientific">Selenomonas ruminantium</name>
    <dbReference type="NCBI Taxonomy" id="971"/>
    <lineage>
        <taxon>Bacteria</taxon>
        <taxon>Bacillati</taxon>
        <taxon>Bacillota</taxon>
        <taxon>Negativicutes</taxon>
        <taxon>Selenomonadales</taxon>
        <taxon>Selenomonadaceae</taxon>
        <taxon>Selenomonas</taxon>
    </lineage>
</organism>
<dbReference type="Gene3D" id="3.10.450.40">
    <property type="match status" value="1"/>
</dbReference>
<dbReference type="EMBL" id="FNJQ01000004">
    <property type="protein sequence ID" value="SDP01028.1"/>
    <property type="molecule type" value="Genomic_DNA"/>
</dbReference>
<evidence type="ECO:0000313" key="2">
    <source>
        <dbReference type="Proteomes" id="UP000182412"/>
    </source>
</evidence>
<dbReference type="Proteomes" id="UP000182412">
    <property type="component" value="Unassembled WGS sequence"/>
</dbReference>
<dbReference type="SUPFAM" id="SSF160719">
    <property type="entry name" value="gpW/gp25-like"/>
    <property type="match status" value="1"/>
</dbReference>
<dbReference type="RefSeq" id="WP_074571492.1">
    <property type="nucleotide sequence ID" value="NZ_FNJQ01000004.1"/>
</dbReference>
<reference evidence="1 2" key="1">
    <citation type="submission" date="2016-10" db="EMBL/GenBank/DDBJ databases">
        <authorList>
            <person name="de Groot N.N."/>
        </authorList>
    </citation>
    <scope>NUCLEOTIDE SEQUENCE [LARGE SCALE GENOMIC DNA]</scope>
    <source>
        <strain evidence="1 2">S137</strain>
    </source>
</reference>
<name>A0A1H0P8L6_SELRU</name>
<evidence type="ECO:0000313" key="1">
    <source>
        <dbReference type="EMBL" id="SDP01028.1"/>
    </source>
</evidence>
<evidence type="ECO:0008006" key="3">
    <source>
        <dbReference type="Google" id="ProtNLM"/>
    </source>
</evidence>
<protein>
    <recommendedName>
        <fullName evidence="3">IraD/Gp25-like domain-containing protein</fullName>
    </recommendedName>
</protein>
<accession>A0A1H0P8L6</accession>
<gene>
    <name evidence="1" type="ORF">SAMN05216366_104147</name>
</gene>
<proteinExistence type="predicted"/>
<dbReference type="OrthoDB" id="9814725at2"/>